<evidence type="ECO:0000313" key="2">
    <source>
        <dbReference type="Proteomes" id="UP001176940"/>
    </source>
</evidence>
<dbReference type="PANTHER" id="PTHR22774">
    <property type="entry name" value="CHOREIN N-TERMINAL DOMAIN-CONTAINING PROTEIN"/>
    <property type="match status" value="1"/>
</dbReference>
<dbReference type="InterPro" id="IPR026728">
    <property type="entry name" value="BLTP3A/B"/>
</dbReference>
<proteinExistence type="predicted"/>
<reference evidence="1" key="1">
    <citation type="submission" date="2023-07" db="EMBL/GenBank/DDBJ databases">
        <authorList>
            <person name="Stuckert A."/>
        </authorList>
    </citation>
    <scope>NUCLEOTIDE SEQUENCE</scope>
</reference>
<dbReference type="PANTHER" id="PTHR22774:SF15">
    <property type="entry name" value="BRIDGE-LIKE LIPID TRANSFER PROTEIN FAMILY MEMBER 3A"/>
    <property type="match status" value="1"/>
</dbReference>
<dbReference type="Proteomes" id="UP001176940">
    <property type="component" value="Unassembled WGS sequence"/>
</dbReference>
<feature type="non-terminal residue" evidence="1">
    <location>
        <position position="345"/>
    </location>
</feature>
<comment type="caution">
    <text evidence="1">The sequence shown here is derived from an EMBL/GenBank/DDBJ whole genome shotgun (WGS) entry which is preliminary data.</text>
</comment>
<organism evidence="1 2">
    <name type="scientific">Ranitomeya imitator</name>
    <name type="common">mimic poison frog</name>
    <dbReference type="NCBI Taxonomy" id="111125"/>
    <lineage>
        <taxon>Eukaryota</taxon>
        <taxon>Metazoa</taxon>
        <taxon>Chordata</taxon>
        <taxon>Craniata</taxon>
        <taxon>Vertebrata</taxon>
        <taxon>Euteleostomi</taxon>
        <taxon>Amphibia</taxon>
        <taxon>Batrachia</taxon>
        <taxon>Anura</taxon>
        <taxon>Neobatrachia</taxon>
        <taxon>Hyloidea</taxon>
        <taxon>Dendrobatidae</taxon>
        <taxon>Dendrobatinae</taxon>
        <taxon>Ranitomeya</taxon>
    </lineage>
</organism>
<evidence type="ECO:0000313" key="1">
    <source>
        <dbReference type="EMBL" id="CAJ0937845.1"/>
    </source>
</evidence>
<protein>
    <submittedName>
        <fullName evidence="1">Uncharacterized protein</fullName>
    </submittedName>
</protein>
<name>A0ABN9LE88_9NEOB</name>
<dbReference type="EMBL" id="CAUEEQ010013855">
    <property type="protein sequence ID" value="CAJ0937845.1"/>
    <property type="molecule type" value="Genomic_DNA"/>
</dbReference>
<dbReference type="Pfam" id="PF24917">
    <property type="entry name" value="BLTP3A_B"/>
    <property type="match status" value="1"/>
</dbReference>
<accession>A0ABN9LE88</accession>
<keyword evidence="2" id="KW-1185">Reference proteome</keyword>
<sequence length="345" mass="37650">MRWPDIPTHVVKIVHNSAKTQLIQCTTDATYTRGSPNTTANFALKKSNGAPSLLSSAVRPNTPSSVSSAVTLRSEGAVTLLVCALCLNVSAEDAEDEAASERGKVNIASAGGLCDERFTKNLSPEQINLSTLRGEGQLTDLQLDEEALQNMLDLPTWLAITRVYCNRAAIRMFDKVEIEMKTCEDPRPPNGPSPIALAAGQSEYGFAEKVVEGMLLEVGCVIIKIESQTFHASLQLWQLQGYSVSPTWQQSDLRFTRLTHPQRGEVLTFKQVTWQTLRIEADASESCEDAPSTPLRLLTNGGKLNIALKRRMKAGSHWAHVTEYGDAMESDLLPATSFSMTGLAV</sequence>
<gene>
    <name evidence="1" type="ORF">RIMI_LOCUS7341241</name>
</gene>